<dbReference type="EMBL" id="UINC01216393">
    <property type="protein sequence ID" value="SVE42511.1"/>
    <property type="molecule type" value="Genomic_DNA"/>
</dbReference>
<evidence type="ECO:0000313" key="1">
    <source>
        <dbReference type="EMBL" id="SVE42511.1"/>
    </source>
</evidence>
<dbReference type="AlphaFoldDB" id="A0A383DDQ1"/>
<accession>A0A383DDQ1</accession>
<organism evidence="1">
    <name type="scientific">marine metagenome</name>
    <dbReference type="NCBI Taxonomy" id="408172"/>
    <lineage>
        <taxon>unclassified sequences</taxon>
        <taxon>metagenomes</taxon>
        <taxon>ecological metagenomes</taxon>
    </lineage>
</organism>
<reference evidence="1" key="1">
    <citation type="submission" date="2018-05" db="EMBL/GenBank/DDBJ databases">
        <authorList>
            <person name="Lanie J.A."/>
            <person name="Ng W.-L."/>
            <person name="Kazmierczak K.M."/>
            <person name="Andrzejewski T.M."/>
            <person name="Davidsen T.M."/>
            <person name="Wayne K.J."/>
            <person name="Tettelin H."/>
            <person name="Glass J.I."/>
            <person name="Rusch D."/>
            <person name="Podicherti R."/>
            <person name="Tsui H.-C.T."/>
            <person name="Winkler M.E."/>
        </authorList>
    </citation>
    <scope>NUCLEOTIDE SEQUENCE</scope>
</reference>
<name>A0A383DDQ1_9ZZZZ</name>
<feature type="non-terminal residue" evidence="1">
    <location>
        <position position="216"/>
    </location>
</feature>
<sequence>MKKTVCIPILSLKILLYLKITKGVNNYTIFYNLMPRYIRGIMRLFNVSEKKICFFLNTIFGFKLNRIQHGDYIKNYNNIRLNVYIKIVEICEKFIPEVTNDVWYNLLENLIQKSNSIPTSIKFLATKQLHIHLLSAKLTLEVNNQKLLVDSTTILFNSYSWPDELLKIINKEKYFSNIKFEKLPVIFDIINKLNNIGMILVILFRYITKHSIVFNK</sequence>
<proteinExistence type="predicted"/>
<gene>
    <name evidence="1" type="ORF">METZ01_LOCUS495365</name>
</gene>
<protein>
    <submittedName>
        <fullName evidence="1">Uncharacterized protein</fullName>
    </submittedName>
</protein>